<evidence type="ECO:0000313" key="1">
    <source>
        <dbReference type="EMBL" id="RCH85379.1"/>
    </source>
</evidence>
<dbReference type="AlphaFoldDB" id="A0A367J6B4"/>
<gene>
    <name evidence="1" type="ORF">CU097_000993</name>
</gene>
<comment type="caution">
    <text evidence="1">The sequence shown here is derived from an EMBL/GenBank/DDBJ whole genome shotgun (WGS) entry which is preliminary data.</text>
</comment>
<dbReference type="Proteomes" id="UP000252139">
    <property type="component" value="Unassembled WGS sequence"/>
</dbReference>
<reference evidence="1 2" key="1">
    <citation type="journal article" date="2018" name="G3 (Bethesda)">
        <title>Phylogenetic and Phylogenomic Definition of Rhizopus Species.</title>
        <authorList>
            <person name="Gryganskyi A.P."/>
            <person name="Golan J."/>
            <person name="Dolatabadi S."/>
            <person name="Mondo S."/>
            <person name="Robb S."/>
            <person name="Idnurm A."/>
            <person name="Muszewska A."/>
            <person name="Steczkiewicz K."/>
            <person name="Masonjones S."/>
            <person name="Liao H.L."/>
            <person name="Gajdeczka M.T."/>
            <person name="Anike F."/>
            <person name="Vuek A."/>
            <person name="Anishchenko I.M."/>
            <person name="Voigt K."/>
            <person name="de Hoog G.S."/>
            <person name="Smith M.E."/>
            <person name="Heitman J."/>
            <person name="Vilgalys R."/>
            <person name="Stajich J.E."/>
        </authorList>
    </citation>
    <scope>NUCLEOTIDE SEQUENCE [LARGE SCALE GENOMIC DNA]</scope>
    <source>
        <strain evidence="1 2">CBS 357.93</strain>
    </source>
</reference>
<evidence type="ECO:0000313" key="2">
    <source>
        <dbReference type="Proteomes" id="UP000252139"/>
    </source>
</evidence>
<dbReference type="OrthoDB" id="1372046at2759"/>
<keyword evidence="2" id="KW-1185">Reference proteome</keyword>
<accession>A0A367J6B4</accession>
<organism evidence="1 2">
    <name type="scientific">Rhizopus azygosporus</name>
    <name type="common">Rhizopus microsporus var. azygosporus</name>
    <dbReference type="NCBI Taxonomy" id="86630"/>
    <lineage>
        <taxon>Eukaryota</taxon>
        <taxon>Fungi</taxon>
        <taxon>Fungi incertae sedis</taxon>
        <taxon>Mucoromycota</taxon>
        <taxon>Mucoromycotina</taxon>
        <taxon>Mucoromycetes</taxon>
        <taxon>Mucorales</taxon>
        <taxon>Mucorineae</taxon>
        <taxon>Rhizopodaceae</taxon>
        <taxon>Rhizopus</taxon>
    </lineage>
</organism>
<protein>
    <submittedName>
        <fullName evidence="1">Uncharacterized protein</fullName>
    </submittedName>
</protein>
<dbReference type="STRING" id="86630.A0A367J6B4"/>
<proteinExistence type="predicted"/>
<dbReference type="EMBL" id="PJQL01002113">
    <property type="protein sequence ID" value="RCH85379.1"/>
    <property type="molecule type" value="Genomic_DNA"/>
</dbReference>
<sequence length="94" mass="10361">MSSTSLFNPRSIESAKNAINSFVTQTLHSPPSTTAIVCSAIIGLFAYEQYVYLRKKKSLPGPSFKIPIIGAFLDSLYPTFEGYMSKWKSGELSC</sequence>
<name>A0A367J6B4_RHIAZ</name>
<feature type="non-terminal residue" evidence="1">
    <location>
        <position position="94"/>
    </location>
</feature>